<evidence type="ECO:0000256" key="7">
    <source>
        <dbReference type="ARBA" id="ARBA00023273"/>
    </source>
</evidence>
<dbReference type="InterPro" id="IPR022088">
    <property type="entry name" value="Intraflagellar_transp_cmplxB"/>
</dbReference>
<reference evidence="9 10" key="1">
    <citation type="submission" date="2024-05" db="EMBL/GenBank/DDBJ databases">
        <title>Genetic variation in Jamaican populations of the coffee berry borer (Hypothenemus hampei).</title>
        <authorList>
            <person name="Errbii M."/>
            <person name="Myrie A."/>
        </authorList>
    </citation>
    <scope>NUCLEOTIDE SEQUENCE [LARGE SCALE GENOMIC DNA]</scope>
    <source>
        <strain evidence="9">JA-Hopewell-2020-01-JO</strain>
        <tissue evidence="9">Whole body</tissue>
    </source>
</reference>
<comment type="caution">
    <text evidence="9">The sequence shown here is derived from an EMBL/GenBank/DDBJ whole genome shotgun (WGS) entry which is preliminary data.</text>
</comment>
<keyword evidence="4" id="KW-0963">Cytoplasm</keyword>
<accession>A0ABD1E6T5</accession>
<dbReference type="PANTHER" id="PTHR13376">
    <property type="entry name" value="INTRAFLAGELLAR TRANSPORT PROTEIN 46 HOMOLOG"/>
    <property type="match status" value="1"/>
</dbReference>
<evidence type="ECO:0000256" key="8">
    <source>
        <dbReference type="SAM" id="MobiDB-lite"/>
    </source>
</evidence>
<evidence type="ECO:0000256" key="4">
    <source>
        <dbReference type="ARBA" id="ARBA00022490"/>
    </source>
</evidence>
<evidence type="ECO:0000256" key="2">
    <source>
        <dbReference type="ARBA" id="ARBA00007700"/>
    </source>
</evidence>
<keyword evidence="7" id="KW-0966">Cell projection</keyword>
<dbReference type="Pfam" id="PF12317">
    <property type="entry name" value="IFT46_B_C"/>
    <property type="match status" value="1"/>
</dbReference>
<feature type="region of interest" description="Disordered" evidence="8">
    <location>
        <begin position="29"/>
        <end position="101"/>
    </location>
</feature>
<evidence type="ECO:0000313" key="10">
    <source>
        <dbReference type="Proteomes" id="UP001566132"/>
    </source>
</evidence>
<evidence type="ECO:0000256" key="5">
    <source>
        <dbReference type="ARBA" id="ARBA00023069"/>
    </source>
</evidence>
<dbReference type="Proteomes" id="UP001566132">
    <property type="component" value="Unassembled WGS sequence"/>
</dbReference>
<keyword evidence="5" id="KW-0969">Cilium</keyword>
<name>A0ABD1E6T5_HYPHA</name>
<evidence type="ECO:0000256" key="3">
    <source>
        <dbReference type="ARBA" id="ARBA00017206"/>
    </source>
</evidence>
<evidence type="ECO:0000256" key="6">
    <source>
        <dbReference type="ARBA" id="ARBA00023212"/>
    </source>
</evidence>
<feature type="compositionally biased region" description="Polar residues" evidence="8">
    <location>
        <begin position="63"/>
        <end position="73"/>
    </location>
</feature>
<dbReference type="GO" id="GO:0120025">
    <property type="term" value="C:plasma membrane bounded cell projection"/>
    <property type="evidence" value="ECO:0007669"/>
    <property type="project" value="UniProtKB-ARBA"/>
</dbReference>
<keyword evidence="10" id="KW-1185">Reference proteome</keyword>
<proteinExistence type="inferred from homology"/>
<dbReference type="EMBL" id="JBDJPC010000010">
    <property type="protein sequence ID" value="KAL1490290.1"/>
    <property type="molecule type" value="Genomic_DNA"/>
</dbReference>
<comment type="subcellular location">
    <subcellularLocation>
        <location evidence="1">Cytoplasm</location>
        <location evidence="1">Cytoskeleton</location>
        <location evidence="1">Cilium basal body</location>
    </subcellularLocation>
</comment>
<sequence>MQRSFSIVEDENDILGEETSEKLELKAEFSDSDVEDASNLSPKKAVNVHRKQELLPRRKPSIESLNTKPLNKVSNSNSDSESSDQEKRSAQTLPGEYDPNLYSNLPVDRDIFEIFEFISKYTPSKITPEYKFKPFIPEFLPAVGDVDAFLKVKPPEKTLSGDSFDESNLGLGLLVLDEPAANQSDPALLHLQLRAATHDPIITQEQRHIVVKKVDNLEKNAKVVEKWIKDVSHLHKSKSSPFVSYSQPMPDIDDLMQQWPDDLELKYKREGFPKPKENQSLSDYVNTVCEYFGIPIAKNQIESLHHLFCLYTAVKQSQVYQVGRNTGQDKEEDTNTDQLVLD</sequence>
<dbReference type="AlphaFoldDB" id="A0ABD1E6T5"/>
<organism evidence="9 10">
    <name type="scientific">Hypothenemus hampei</name>
    <name type="common">Coffee berry borer</name>
    <dbReference type="NCBI Taxonomy" id="57062"/>
    <lineage>
        <taxon>Eukaryota</taxon>
        <taxon>Metazoa</taxon>
        <taxon>Ecdysozoa</taxon>
        <taxon>Arthropoda</taxon>
        <taxon>Hexapoda</taxon>
        <taxon>Insecta</taxon>
        <taxon>Pterygota</taxon>
        <taxon>Neoptera</taxon>
        <taxon>Endopterygota</taxon>
        <taxon>Coleoptera</taxon>
        <taxon>Polyphaga</taxon>
        <taxon>Cucujiformia</taxon>
        <taxon>Curculionidae</taxon>
        <taxon>Scolytinae</taxon>
        <taxon>Hypothenemus</taxon>
    </lineage>
</organism>
<gene>
    <name evidence="9" type="ORF">ABEB36_013007</name>
</gene>
<dbReference type="PANTHER" id="PTHR13376:SF0">
    <property type="entry name" value="INTRAFLAGELLAR TRANSPORT PROTEIN 46 HOMOLOG"/>
    <property type="match status" value="1"/>
</dbReference>
<protein>
    <recommendedName>
        <fullName evidence="3">Intraflagellar transport protein 46 homolog</fullName>
    </recommendedName>
</protein>
<keyword evidence="6" id="KW-0206">Cytoskeleton</keyword>
<comment type="similarity">
    <text evidence="2">Belongs to the IFT46 family.</text>
</comment>
<evidence type="ECO:0000256" key="1">
    <source>
        <dbReference type="ARBA" id="ARBA00004120"/>
    </source>
</evidence>
<evidence type="ECO:0000313" key="9">
    <source>
        <dbReference type="EMBL" id="KAL1490290.1"/>
    </source>
</evidence>